<dbReference type="AlphaFoldDB" id="A0A5S4ZNP9"/>
<proteinExistence type="predicted"/>
<dbReference type="EMBL" id="VNHM01000021">
    <property type="protein sequence ID" value="TYO93255.1"/>
    <property type="molecule type" value="Genomic_DNA"/>
</dbReference>
<organism evidence="2 3">
    <name type="scientific">Desulfallas thermosapovorans DSM 6562</name>
    <dbReference type="NCBI Taxonomy" id="1121431"/>
    <lineage>
        <taxon>Bacteria</taxon>
        <taxon>Bacillati</taxon>
        <taxon>Bacillota</taxon>
        <taxon>Clostridia</taxon>
        <taxon>Eubacteriales</taxon>
        <taxon>Desulfallaceae</taxon>
        <taxon>Desulfallas</taxon>
    </lineage>
</organism>
<reference evidence="2 3" key="1">
    <citation type="submission" date="2019-07" db="EMBL/GenBank/DDBJ databases">
        <title>Genomic Encyclopedia of Type Strains, Phase I: the one thousand microbial genomes (KMG-I) project.</title>
        <authorList>
            <person name="Kyrpides N."/>
        </authorList>
    </citation>
    <scope>NUCLEOTIDE SEQUENCE [LARGE SCALE GENOMIC DNA]</scope>
    <source>
        <strain evidence="2 3">DSM 6562</strain>
    </source>
</reference>
<gene>
    <name evidence="2" type="ORF">LX24_02784</name>
</gene>
<name>A0A5S4ZNP9_9FIRM</name>
<evidence type="ECO:0000256" key="1">
    <source>
        <dbReference type="SAM" id="Phobius"/>
    </source>
</evidence>
<sequence>MPLRKRKKRKKKIWPQSKAGWVILTGALVCIAVVVAASLLGRSDFQPISYNPAGEDPTGTTPGGDVRPGWDVEIKELDWPSYVTFTPAGNVNISYDPELNKTEKKAIIENTYTKIFSTMEARYRQEINRLVESAKADYIAVQKGQKDISIGRLALAYVDAGKQLEKEADRSFNRVLGNMRAELQAQGLSTDMADRAEKHYKEQKSQLRKEMLQQMARYVND</sequence>
<keyword evidence="3" id="KW-1185">Reference proteome</keyword>
<comment type="caution">
    <text evidence="2">The sequence shown here is derived from an EMBL/GenBank/DDBJ whole genome shotgun (WGS) entry which is preliminary data.</text>
</comment>
<evidence type="ECO:0000313" key="3">
    <source>
        <dbReference type="Proteomes" id="UP000323166"/>
    </source>
</evidence>
<dbReference type="RefSeq" id="WP_207706621.1">
    <property type="nucleotide sequence ID" value="NZ_VNHM01000021.1"/>
</dbReference>
<evidence type="ECO:0000313" key="2">
    <source>
        <dbReference type="EMBL" id="TYO93255.1"/>
    </source>
</evidence>
<keyword evidence="1" id="KW-0472">Membrane</keyword>
<accession>A0A5S4ZNP9</accession>
<feature type="transmembrane region" description="Helical" evidence="1">
    <location>
        <begin position="21"/>
        <end position="41"/>
    </location>
</feature>
<dbReference type="Proteomes" id="UP000323166">
    <property type="component" value="Unassembled WGS sequence"/>
</dbReference>
<protein>
    <submittedName>
        <fullName evidence="2">Uncharacterized protein</fullName>
    </submittedName>
</protein>
<keyword evidence="1" id="KW-1133">Transmembrane helix</keyword>
<keyword evidence="1" id="KW-0812">Transmembrane</keyword>